<feature type="compositionally biased region" description="Basic residues" evidence="1">
    <location>
        <begin position="116"/>
        <end position="129"/>
    </location>
</feature>
<feature type="compositionally biased region" description="Polar residues" evidence="1">
    <location>
        <begin position="73"/>
        <end position="90"/>
    </location>
</feature>
<evidence type="ECO:0000313" key="2">
    <source>
        <dbReference type="EMBL" id="ETO83102.1"/>
    </source>
</evidence>
<dbReference type="EMBL" id="ANJA01000562">
    <property type="protein sequence ID" value="ETO83102.1"/>
    <property type="molecule type" value="Genomic_DNA"/>
</dbReference>
<protein>
    <submittedName>
        <fullName evidence="2">Uncharacterized protein</fullName>
    </submittedName>
</protein>
<sequence length="257" mass="28403">MPAGVASADGISVELSTINEHSAETDANTTLAPSTARSEENMKHFDSLQVEFGSSDESQLDPESRSLDPELVQSATEMGTESTELDNSAVENDRRARAVDLADGKDEFELQSSPKAKGRPKQKPKAVKAKRNMNIAMVQEDIVMNEKQLSLLSVFELLADDATFNSAQENILQFKLFIFAKKPKPPIAHEIMKLPTLKPLARPDEIVRIFPMDLSKKCGVEVTAYQRNNNDVRELDIALEIVGLGIFANSIIKCMRK</sequence>
<evidence type="ECO:0000256" key="1">
    <source>
        <dbReference type="SAM" id="MobiDB-lite"/>
    </source>
</evidence>
<comment type="caution">
    <text evidence="2">The sequence shown here is derived from an EMBL/GenBank/DDBJ whole genome shotgun (WGS) entry which is preliminary data.</text>
</comment>
<evidence type="ECO:0000313" key="3">
    <source>
        <dbReference type="Proteomes" id="UP000028582"/>
    </source>
</evidence>
<dbReference type="Proteomes" id="UP000028582">
    <property type="component" value="Unassembled WGS sequence"/>
</dbReference>
<gene>
    <name evidence="2" type="ORF">F444_02832</name>
</gene>
<reference evidence="2 3" key="1">
    <citation type="submission" date="2013-11" db="EMBL/GenBank/DDBJ databases">
        <title>The Genome Sequence of Phytophthora parasitica P1976.</title>
        <authorList>
            <consortium name="The Broad Institute Genomics Platform"/>
            <person name="Russ C."/>
            <person name="Tyler B."/>
            <person name="Panabieres F."/>
            <person name="Shan W."/>
            <person name="Tripathy S."/>
            <person name="Grunwald N."/>
            <person name="Machado M."/>
            <person name="Johnson C.S."/>
            <person name="Walker B."/>
            <person name="Young S."/>
            <person name="Zeng Q."/>
            <person name="Gargeya S."/>
            <person name="Fitzgerald M."/>
            <person name="Haas B."/>
            <person name="Abouelleil A."/>
            <person name="Allen A.W."/>
            <person name="Alvarado L."/>
            <person name="Arachchi H.M."/>
            <person name="Berlin A.M."/>
            <person name="Chapman S.B."/>
            <person name="Gainer-Dewar J."/>
            <person name="Goldberg J."/>
            <person name="Griggs A."/>
            <person name="Gujja S."/>
            <person name="Hansen M."/>
            <person name="Howarth C."/>
            <person name="Imamovic A."/>
            <person name="Ireland A."/>
            <person name="Larimer J."/>
            <person name="McCowan C."/>
            <person name="Murphy C."/>
            <person name="Pearson M."/>
            <person name="Poon T.W."/>
            <person name="Priest M."/>
            <person name="Roberts A."/>
            <person name="Saif S."/>
            <person name="Shea T."/>
            <person name="Sisk P."/>
            <person name="Sykes S."/>
            <person name="Wortman J."/>
            <person name="Nusbaum C."/>
            <person name="Birren B."/>
        </authorList>
    </citation>
    <scope>NUCLEOTIDE SEQUENCE [LARGE SCALE GENOMIC DNA]</scope>
    <source>
        <strain evidence="2 3">P1976</strain>
    </source>
</reference>
<feature type="compositionally biased region" description="Polar residues" evidence="1">
    <location>
        <begin position="18"/>
        <end position="36"/>
    </location>
</feature>
<dbReference type="AlphaFoldDB" id="A0A081AW41"/>
<organism evidence="2 3">
    <name type="scientific">Phytophthora nicotianae P1976</name>
    <dbReference type="NCBI Taxonomy" id="1317066"/>
    <lineage>
        <taxon>Eukaryota</taxon>
        <taxon>Sar</taxon>
        <taxon>Stramenopiles</taxon>
        <taxon>Oomycota</taxon>
        <taxon>Peronosporomycetes</taxon>
        <taxon>Peronosporales</taxon>
        <taxon>Peronosporaceae</taxon>
        <taxon>Phytophthora</taxon>
    </lineage>
</organism>
<proteinExistence type="predicted"/>
<feature type="compositionally biased region" description="Basic and acidic residues" evidence="1">
    <location>
        <begin position="91"/>
        <end position="108"/>
    </location>
</feature>
<feature type="compositionally biased region" description="Basic and acidic residues" evidence="1">
    <location>
        <begin position="37"/>
        <end position="46"/>
    </location>
</feature>
<feature type="region of interest" description="Disordered" evidence="1">
    <location>
        <begin position="18"/>
        <end position="129"/>
    </location>
</feature>
<name>A0A081AW41_PHYNI</name>
<accession>A0A081AW41</accession>